<dbReference type="Pfam" id="PF10099">
    <property type="entry name" value="RskA_C"/>
    <property type="match status" value="1"/>
</dbReference>
<evidence type="ECO:0000313" key="5">
    <source>
        <dbReference type="Proteomes" id="UP000829517"/>
    </source>
</evidence>
<keyword evidence="2" id="KW-1133">Transmembrane helix</keyword>
<keyword evidence="5" id="KW-1185">Reference proteome</keyword>
<evidence type="ECO:0000313" key="4">
    <source>
        <dbReference type="EMBL" id="MCF8714774.1"/>
    </source>
</evidence>
<dbReference type="InterPro" id="IPR051474">
    <property type="entry name" value="Anti-sigma-K/W_factor"/>
</dbReference>
<organism evidence="4 5">
    <name type="scientific">Joostella atrarenae</name>
    <dbReference type="NCBI Taxonomy" id="679257"/>
    <lineage>
        <taxon>Bacteria</taxon>
        <taxon>Pseudomonadati</taxon>
        <taxon>Bacteroidota</taxon>
        <taxon>Flavobacteriia</taxon>
        <taxon>Flavobacteriales</taxon>
        <taxon>Flavobacteriaceae</taxon>
        <taxon>Joostella</taxon>
    </lineage>
</organism>
<evidence type="ECO:0000259" key="3">
    <source>
        <dbReference type="Pfam" id="PF10099"/>
    </source>
</evidence>
<dbReference type="PANTHER" id="PTHR37461:SF1">
    <property type="entry name" value="ANTI-SIGMA-K FACTOR RSKA"/>
    <property type="match status" value="1"/>
</dbReference>
<dbReference type="RefSeq" id="WP_236958739.1">
    <property type="nucleotide sequence ID" value="NZ_JAETXX010000004.1"/>
</dbReference>
<sequence>MDIKEYIESGILELYVAGVLSEKENEEVSKAIKEHLEVRGVVEDIESAILKLTAAVAPKDAQKLYDKIKANVLKEEPKVITIPTRKTNWAAYTGWAATIILAGGLYYMANQNNDLNYQLQSSDAKNAVLENKIAEANQDLEKAEELVSIIRDKNITTINLNGQNVAPQSYAKVYWKKDENVVYIDALGLPEPPPGKVYQVWSLELSPLTPTSIGLLDDFIDDDNKVFELENINESQAFGITLEPAGGSETPTMEQLYTLGVVQS</sequence>
<evidence type="ECO:0000256" key="2">
    <source>
        <dbReference type="SAM" id="Phobius"/>
    </source>
</evidence>
<keyword evidence="2" id="KW-0472">Membrane</keyword>
<reference evidence="4 5" key="1">
    <citation type="submission" date="2021-01" db="EMBL/GenBank/DDBJ databases">
        <title>Genome sequencing of Joostella atrarenae M1-2 (= KCTC 23194).</title>
        <authorList>
            <person name="Zakaria M.R."/>
            <person name="Lam M.Q."/>
            <person name="Chong C.S."/>
        </authorList>
    </citation>
    <scope>NUCLEOTIDE SEQUENCE [LARGE SCALE GENOMIC DNA]</scope>
    <source>
        <strain evidence="4 5">M1-2</strain>
    </source>
</reference>
<comment type="caution">
    <text evidence="4">The sequence shown here is derived from an EMBL/GenBank/DDBJ whole genome shotgun (WGS) entry which is preliminary data.</text>
</comment>
<gene>
    <name evidence="4" type="ORF">JM658_08020</name>
</gene>
<dbReference type="PANTHER" id="PTHR37461">
    <property type="entry name" value="ANTI-SIGMA-K FACTOR RSKA"/>
    <property type="match status" value="1"/>
</dbReference>
<feature type="coiled-coil region" evidence="1">
    <location>
        <begin position="119"/>
        <end position="153"/>
    </location>
</feature>
<dbReference type="Proteomes" id="UP000829517">
    <property type="component" value="Unassembled WGS sequence"/>
</dbReference>
<proteinExistence type="predicted"/>
<accession>A0ABS9J2V9</accession>
<name>A0ABS9J2V9_9FLAO</name>
<feature type="transmembrane region" description="Helical" evidence="2">
    <location>
        <begin position="89"/>
        <end position="109"/>
    </location>
</feature>
<evidence type="ECO:0000256" key="1">
    <source>
        <dbReference type="SAM" id="Coils"/>
    </source>
</evidence>
<dbReference type="EMBL" id="JAETXX010000004">
    <property type="protein sequence ID" value="MCF8714774.1"/>
    <property type="molecule type" value="Genomic_DNA"/>
</dbReference>
<keyword evidence="1" id="KW-0175">Coiled coil</keyword>
<dbReference type="InterPro" id="IPR018764">
    <property type="entry name" value="RskA_C"/>
</dbReference>
<keyword evidence="2" id="KW-0812">Transmembrane</keyword>
<feature type="domain" description="Anti-sigma K factor RskA C-terminal" evidence="3">
    <location>
        <begin position="96"/>
        <end position="252"/>
    </location>
</feature>
<protein>
    <submittedName>
        <fullName evidence="4">Anti-sigma factor</fullName>
    </submittedName>
</protein>